<dbReference type="EMBL" id="BARV01032487">
    <property type="protein sequence ID" value="GAI34616.1"/>
    <property type="molecule type" value="Genomic_DNA"/>
</dbReference>
<accession>X1NWL8</accession>
<evidence type="ECO:0000313" key="2">
    <source>
        <dbReference type="EMBL" id="GAI34616.1"/>
    </source>
</evidence>
<sequence length="110" mass="11645">LSDPTTYAEITAYWGVGLCKKEDAPAFINSKATALNGKYPVNPSGGMESRGEPFGATGMLQIAEVIWQMRGLCGKRQVAGPPKVGFTQIAGGWQDMKSEDAACATAIFKS</sequence>
<reference evidence="2" key="1">
    <citation type="journal article" date="2014" name="Front. Microbiol.">
        <title>High frequency of phylogenetically diverse reductive dehalogenase-homologous genes in deep subseafloor sedimentary metagenomes.</title>
        <authorList>
            <person name="Kawai M."/>
            <person name="Futagami T."/>
            <person name="Toyoda A."/>
            <person name="Takaki Y."/>
            <person name="Nishi S."/>
            <person name="Hori S."/>
            <person name="Arai W."/>
            <person name="Tsubouchi T."/>
            <person name="Morono Y."/>
            <person name="Uchiyama I."/>
            <person name="Ito T."/>
            <person name="Fujiyama A."/>
            <person name="Inagaki F."/>
            <person name="Takami H."/>
        </authorList>
    </citation>
    <scope>NUCLEOTIDE SEQUENCE</scope>
    <source>
        <strain evidence="2">Expedition CK06-06</strain>
    </source>
</reference>
<dbReference type="PANTHER" id="PTHR42870:SF1">
    <property type="entry name" value="NON-SPECIFIC LIPID-TRANSFER PROTEIN-LIKE 2"/>
    <property type="match status" value="1"/>
</dbReference>
<protein>
    <recommendedName>
        <fullName evidence="1">Thiolase C-terminal domain-containing protein</fullName>
    </recommendedName>
</protein>
<name>X1NWL8_9ZZZZ</name>
<feature type="domain" description="Thiolase C-terminal" evidence="1">
    <location>
        <begin position="2"/>
        <end position="94"/>
    </location>
</feature>
<dbReference type="Gene3D" id="3.40.47.10">
    <property type="match status" value="1"/>
</dbReference>
<dbReference type="PANTHER" id="PTHR42870">
    <property type="entry name" value="ACETYL-COA C-ACETYLTRANSFERASE"/>
    <property type="match status" value="1"/>
</dbReference>
<proteinExistence type="predicted"/>
<dbReference type="InterPro" id="IPR016039">
    <property type="entry name" value="Thiolase-like"/>
</dbReference>
<organism evidence="2">
    <name type="scientific">marine sediment metagenome</name>
    <dbReference type="NCBI Taxonomy" id="412755"/>
    <lineage>
        <taxon>unclassified sequences</taxon>
        <taxon>metagenomes</taxon>
        <taxon>ecological metagenomes</taxon>
    </lineage>
</organism>
<comment type="caution">
    <text evidence="2">The sequence shown here is derived from an EMBL/GenBank/DDBJ whole genome shotgun (WGS) entry which is preliminary data.</text>
</comment>
<evidence type="ECO:0000259" key="1">
    <source>
        <dbReference type="Pfam" id="PF22691"/>
    </source>
</evidence>
<dbReference type="GO" id="GO:0016746">
    <property type="term" value="F:acyltransferase activity"/>
    <property type="evidence" value="ECO:0007669"/>
    <property type="project" value="InterPro"/>
</dbReference>
<gene>
    <name evidence="2" type="ORF">S06H3_51212</name>
</gene>
<feature type="non-terminal residue" evidence="2">
    <location>
        <position position="1"/>
    </location>
</feature>
<dbReference type="SUPFAM" id="SSF53901">
    <property type="entry name" value="Thiolase-like"/>
    <property type="match status" value="1"/>
</dbReference>
<dbReference type="Pfam" id="PF22691">
    <property type="entry name" value="Thiolase_C_1"/>
    <property type="match status" value="1"/>
</dbReference>
<dbReference type="InterPro" id="IPR055140">
    <property type="entry name" value="Thiolase_C_2"/>
</dbReference>
<dbReference type="AlphaFoldDB" id="X1NWL8"/>